<accession>A0A917ZFJ5</accession>
<evidence type="ECO:0008006" key="3">
    <source>
        <dbReference type="Google" id="ProtNLM"/>
    </source>
</evidence>
<name>A0A917ZFJ5_9ACTN</name>
<protein>
    <recommendedName>
        <fullName evidence="3">Transcriptional regulator</fullName>
    </recommendedName>
</protein>
<comment type="caution">
    <text evidence="1">The sequence shown here is derived from an EMBL/GenBank/DDBJ whole genome shotgun (WGS) entry which is preliminary data.</text>
</comment>
<dbReference type="EMBL" id="BMMS01000002">
    <property type="protein sequence ID" value="GGO81562.1"/>
    <property type="molecule type" value="Genomic_DNA"/>
</dbReference>
<evidence type="ECO:0000313" key="2">
    <source>
        <dbReference type="Proteomes" id="UP000641932"/>
    </source>
</evidence>
<proteinExistence type="predicted"/>
<evidence type="ECO:0000313" key="1">
    <source>
        <dbReference type="EMBL" id="GGO81562.1"/>
    </source>
</evidence>
<gene>
    <name evidence="1" type="ORF">GCM10012280_06110</name>
</gene>
<keyword evidence="2" id="KW-1185">Reference proteome</keyword>
<dbReference type="AlphaFoldDB" id="A0A917ZFJ5"/>
<reference evidence="1" key="1">
    <citation type="journal article" date="2014" name="Int. J. Syst. Evol. Microbiol.">
        <title>Complete genome sequence of Corynebacterium casei LMG S-19264T (=DSM 44701T), isolated from a smear-ripened cheese.</title>
        <authorList>
            <consortium name="US DOE Joint Genome Institute (JGI-PGF)"/>
            <person name="Walter F."/>
            <person name="Albersmeier A."/>
            <person name="Kalinowski J."/>
            <person name="Ruckert C."/>
        </authorList>
    </citation>
    <scope>NUCLEOTIDE SEQUENCE</scope>
    <source>
        <strain evidence="1">CGMCC 4.7201</strain>
    </source>
</reference>
<reference evidence="1" key="2">
    <citation type="submission" date="2020-09" db="EMBL/GenBank/DDBJ databases">
        <authorList>
            <person name="Sun Q."/>
            <person name="Zhou Y."/>
        </authorList>
    </citation>
    <scope>NUCLEOTIDE SEQUENCE</scope>
    <source>
        <strain evidence="1">CGMCC 4.7201</strain>
    </source>
</reference>
<organism evidence="1 2">
    <name type="scientific">Wenjunlia tyrosinilytica</name>
    <dbReference type="NCBI Taxonomy" id="1544741"/>
    <lineage>
        <taxon>Bacteria</taxon>
        <taxon>Bacillati</taxon>
        <taxon>Actinomycetota</taxon>
        <taxon>Actinomycetes</taxon>
        <taxon>Kitasatosporales</taxon>
        <taxon>Streptomycetaceae</taxon>
        <taxon>Wenjunlia</taxon>
    </lineage>
</organism>
<dbReference type="Proteomes" id="UP000641932">
    <property type="component" value="Unassembled WGS sequence"/>
</dbReference>
<dbReference type="Gene3D" id="3.10.28.10">
    <property type="entry name" value="Homing endonucleases"/>
    <property type="match status" value="1"/>
</dbReference>
<dbReference type="RefSeq" id="WP_189129897.1">
    <property type="nucleotide sequence ID" value="NZ_BMMS01000002.1"/>
</dbReference>
<sequence length="252" mass="28406">MYDLAARKRALLLLGQGLSLNATSKATGISRAAIRSWTERLEPSPRAHDCPRCQDPPRPPGPPGDYAYLLGLYLGDGCISQHLRGVHALRIACADTWPGLMDECVRAMTAVRPRNRACLVRNKGCTMAVSYSKHWPCLFPQHGPGVKHGRRIVLVPWQREIVEEHPWALVRGLIHSDGCRVVNWTTRVVGGERKRYEYPRYFFTNASDDIRAIYTDTLDRLGIPWKRANARNVSVARREAVAVMDEHIGPKH</sequence>
<dbReference type="InterPro" id="IPR027434">
    <property type="entry name" value="Homing_endonucl"/>
</dbReference>